<organism evidence="17 18">
    <name type="scientific">Parageobacillus toebii</name>
    <dbReference type="NCBI Taxonomy" id="153151"/>
    <lineage>
        <taxon>Bacteria</taxon>
        <taxon>Bacillati</taxon>
        <taxon>Bacillota</taxon>
        <taxon>Bacilli</taxon>
        <taxon>Bacillales</taxon>
        <taxon>Anoxybacillaceae</taxon>
        <taxon>Parageobacillus</taxon>
    </lineage>
</organism>
<dbReference type="GO" id="GO:0005524">
    <property type="term" value="F:ATP binding"/>
    <property type="evidence" value="ECO:0007669"/>
    <property type="project" value="UniProtKB-UniRule"/>
</dbReference>
<comment type="similarity">
    <text evidence="11 14">Belongs to the GARS family.</text>
</comment>
<dbReference type="Pfam" id="PF02844">
    <property type="entry name" value="GARS_N"/>
    <property type="match status" value="1"/>
</dbReference>
<dbReference type="InterPro" id="IPR020560">
    <property type="entry name" value="PRibGlycinamide_synth_C-dom"/>
</dbReference>
<keyword evidence="5 14" id="KW-0436">Ligase</keyword>
<dbReference type="GO" id="GO:0004637">
    <property type="term" value="F:phosphoribosylamine-glycine ligase activity"/>
    <property type="evidence" value="ECO:0007669"/>
    <property type="project" value="UniProtKB-UniRule"/>
</dbReference>
<name>A0A150MXP7_9BACL</name>
<dbReference type="InterPro" id="IPR037123">
    <property type="entry name" value="PRibGlycinamide_synth_C_sf"/>
</dbReference>
<protein>
    <recommendedName>
        <fullName evidence="4 14">Phosphoribosylamine--glycine ligase</fullName>
        <ecNumber evidence="4 14">6.3.4.13</ecNumber>
    </recommendedName>
    <alternativeName>
        <fullName evidence="14">GARS</fullName>
    </alternativeName>
    <alternativeName>
        <fullName evidence="12 14">Glycinamide ribonucleotide synthetase</fullName>
    </alternativeName>
    <alternativeName>
        <fullName evidence="13 14">Phosphoribosylglycinamide synthetase</fullName>
    </alternativeName>
</protein>
<evidence type="ECO:0000256" key="13">
    <source>
        <dbReference type="ARBA" id="ARBA00042864"/>
    </source>
</evidence>
<dbReference type="FunFam" id="3.90.600.10:FF:000001">
    <property type="entry name" value="Trifunctional purine biosynthetic protein adenosine-3"/>
    <property type="match status" value="1"/>
</dbReference>
<sequence length="430" mass="46610">MKVLIIGRGGREHAIAWKAAQSPLVSRLYAAPGNPGIAQVAELVSIDEQDVEALVQFAKQEGIDLTIVGPEAPLLAGIVDRFVEEGLRIFGPRKEAALIEGSKAFAKEMMKKYGIPTAEHATFTSYEEAKAYVEKKGAPIVIKADGLAAGKGVIVAATLPEAMEALSAMMVEKRFGEASKQVVIEEYLEGEEFSFMAFVHGERVYPMVIAQDHKRAYDNDQGPNTGGMGAYSPVPQISAQTIDAALSQIIKPMAKAMAAEGRPFTGVLYAGLMATKQGPKVIEFNARFGDPEAQVVLPRLQNDLIQVILDLLADREIELTWSEEAVIGVVLAAKGYPGKYERGAVIKGWEQLGESALLFHAGTMMENGALCTNGGRVLLVAAKGETLKQAQQTVYERISYITCDQLFYRRDIGNKAIERAFSARTQMQGQ</sequence>
<dbReference type="Gene3D" id="3.90.600.10">
    <property type="entry name" value="Phosphoribosylglycinamide synthetase, C-terminal domain"/>
    <property type="match status" value="1"/>
</dbReference>
<evidence type="ECO:0000256" key="8">
    <source>
        <dbReference type="ARBA" id="ARBA00022755"/>
    </source>
</evidence>
<dbReference type="InterPro" id="IPR000115">
    <property type="entry name" value="PRibGlycinamide_synth"/>
</dbReference>
<dbReference type="PATRIC" id="fig|153151.4.peg.3846"/>
<keyword evidence="10" id="KW-0464">Manganese</keyword>
<keyword evidence="6" id="KW-0479">Metal-binding</keyword>
<evidence type="ECO:0000256" key="10">
    <source>
        <dbReference type="ARBA" id="ARBA00023211"/>
    </source>
</evidence>
<gene>
    <name evidence="14" type="primary">purD</name>
    <name evidence="17" type="ORF">B4110_0294</name>
</gene>
<comment type="cofactor">
    <cofactor evidence="1">
        <name>Mn(2+)</name>
        <dbReference type="ChEBI" id="CHEBI:29035"/>
    </cofactor>
</comment>
<dbReference type="Pfam" id="PF01071">
    <property type="entry name" value="GARS_A"/>
    <property type="match status" value="1"/>
</dbReference>
<evidence type="ECO:0000256" key="6">
    <source>
        <dbReference type="ARBA" id="ARBA00022723"/>
    </source>
</evidence>
<evidence type="ECO:0000313" key="17">
    <source>
        <dbReference type="EMBL" id="KYD29122.1"/>
    </source>
</evidence>
<dbReference type="GO" id="GO:0006189">
    <property type="term" value="P:'de novo' IMP biosynthetic process"/>
    <property type="evidence" value="ECO:0007669"/>
    <property type="project" value="UniProtKB-UniRule"/>
</dbReference>
<dbReference type="SMART" id="SM01209">
    <property type="entry name" value="GARS_A"/>
    <property type="match status" value="1"/>
</dbReference>
<evidence type="ECO:0000256" key="5">
    <source>
        <dbReference type="ARBA" id="ARBA00022598"/>
    </source>
</evidence>
<evidence type="ECO:0000256" key="15">
    <source>
        <dbReference type="PROSITE-ProRule" id="PRU00409"/>
    </source>
</evidence>
<comment type="pathway">
    <text evidence="3 14">Purine metabolism; IMP biosynthesis via de novo pathway; N(1)-(5-phospho-D-ribosyl)glycinamide from 5-phospho-alpha-D-ribose 1-diphosphate: step 2/2.</text>
</comment>
<feature type="domain" description="ATP-grasp" evidence="16">
    <location>
        <begin position="107"/>
        <end position="313"/>
    </location>
</feature>
<keyword evidence="9 15" id="KW-0067">ATP-binding</keyword>
<dbReference type="FunFam" id="3.30.470.20:FF:000018">
    <property type="entry name" value="Trifunctional purine biosynthetic protein adenosine-3"/>
    <property type="match status" value="1"/>
</dbReference>
<reference evidence="17 18" key="1">
    <citation type="submission" date="2016-01" db="EMBL/GenBank/DDBJ databases">
        <title>Draft Genome Sequences of Seven Thermophilic Sporeformers Isolated from Foods.</title>
        <authorList>
            <person name="Berendsen E.M."/>
            <person name="Wells-Bennik M.H."/>
            <person name="Krawcyk A.O."/>
            <person name="De Jong A."/>
            <person name="Holsappel S."/>
            <person name="Eijlander R.T."/>
            <person name="Kuipers O.P."/>
        </authorList>
    </citation>
    <scope>NUCLEOTIDE SEQUENCE [LARGE SCALE GENOMIC DNA]</scope>
    <source>
        <strain evidence="17 18">B4110</strain>
    </source>
</reference>
<accession>A0A150MXP7</accession>
<evidence type="ECO:0000256" key="4">
    <source>
        <dbReference type="ARBA" id="ARBA00013255"/>
    </source>
</evidence>
<dbReference type="InterPro" id="IPR013815">
    <property type="entry name" value="ATP_grasp_subdomain_1"/>
</dbReference>
<dbReference type="InterPro" id="IPR011054">
    <property type="entry name" value="Rudment_hybrid_motif"/>
</dbReference>
<proteinExistence type="inferred from homology"/>
<dbReference type="Pfam" id="PF02843">
    <property type="entry name" value="GARS_C"/>
    <property type="match status" value="1"/>
</dbReference>
<evidence type="ECO:0000256" key="1">
    <source>
        <dbReference type="ARBA" id="ARBA00001936"/>
    </source>
</evidence>
<dbReference type="FunFam" id="3.40.50.20:FF:000006">
    <property type="entry name" value="Phosphoribosylamine--glycine ligase, chloroplastic"/>
    <property type="match status" value="1"/>
</dbReference>
<comment type="cofactor">
    <cofactor evidence="2">
        <name>Mg(2+)</name>
        <dbReference type="ChEBI" id="CHEBI:18420"/>
    </cofactor>
</comment>
<dbReference type="HAMAP" id="MF_00138">
    <property type="entry name" value="GARS"/>
    <property type="match status" value="1"/>
</dbReference>
<dbReference type="UniPathway" id="UPA00074">
    <property type="reaction ID" value="UER00125"/>
</dbReference>
<comment type="catalytic activity">
    <reaction evidence="14">
        <text>5-phospho-beta-D-ribosylamine + glycine + ATP = N(1)-(5-phospho-beta-D-ribosyl)glycinamide + ADP + phosphate + H(+)</text>
        <dbReference type="Rhea" id="RHEA:17453"/>
        <dbReference type="ChEBI" id="CHEBI:15378"/>
        <dbReference type="ChEBI" id="CHEBI:30616"/>
        <dbReference type="ChEBI" id="CHEBI:43474"/>
        <dbReference type="ChEBI" id="CHEBI:57305"/>
        <dbReference type="ChEBI" id="CHEBI:58681"/>
        <dbReference type="ChEBI" id="CHEBI:143788"/>
        <dbReference type="ChEBI" id="CHEBI:456216"/>
        <dbReference type="EC" id="6.3.4.13"/>
    </reaction>
</comment>
<dbReference type="AlphaFoldDB" id="A0A150MXP7"/>
<dbReference type="RefSeq" id="WP_012749010.1">
    <property type="nucleotide sequence ID" value="NZ_LQYW01000067.1"/>
</dbReference>
<evidence type="ECO:0000259" key="16">
    <source>
        <dbReference type="PROSITE" id="PS50975"/>
    </source>
</evidence>
<dbReference type="InterPro" id="IPR011761">
    <property type="entry name" value="ATP-grasp"/>
</dbReference>
<dbReference type="Gene3D" id="3.30.470.20">
    <property type="entry name" value="ATP-grasp fold, B domain"/>
    <property type="match status" value="1"/>
</dbReference>
<dbReference type="PANTHER" id="PTHR43472">
    <property type="entry name" value="PHOSPHORIBOSYLAMINE--GLYCINE LIGASE"/>
    <property type="match status" value="1"/>
</dbReference>
<dbReference type="InterPro" id="IPR020561">
    <property type="entry name" value="PRibGlycinamid_synth_ATP-grasp"/>
</dbReference>
<dbReference type="InterPro" id="IPR020562">
    <property type="entry name" value="PRibGlycinamide_synth_N"/>
</dbReference>
<evidence type="ECO:0000256" key="12">
    <source>
        <dbReference type="ARBA" id="ARBA00042242"/>
    </source>
</evidence>
<evidence type="ECO:0000256" key="3">
    <source>
        <dbReference type="ARBA" id="ARBA00005174"/>
    </source>
</evidence>
<dbReference type="EC" id="6.3.4.13" evidence="4 14"/>
<dbReference type="Gene3D" id="3.30.1490.20">
    <property type="entry name" value="ATP-grasp fold, A domain"/>
    <property type="match status" value="1"/>
</dbReference>
<dbReference type="InterPro" id="IPR016185">
    <property type="entry name" value="PreATP-grasp_dom_sf"/>
</dbReference>
<evidence type="ECO:0000313" key="18">
    <source>
        <dbReference type="Proteomes" id="UP000075324"/>
    </source>
</evidence>
<dbReference type="FunFam" id="3.30.1490.20:FF:000006">
    <property type="entry name" value="phosphoribosylamine--glycine ligase, chloroplastic-like"/>
    <property type="match status" value="1"/>
</dbReference>
<dbReference type="SUPFAM" id="SSF52440">
    <property type="entry name" value="PreATP-grasp domain"/>
    <property type="match status" value="1"/>
</dbReference>
<dbReference type="PROSITE" id="PS50975">
    <property type="entry name" value="ATP_GRASP"/>
    <property type="match status" value="1"/>
</dbReference>
<dbReference type="NCBIfam" id="TIGR00877">
    <property type="entry name" value="purD"/>
    <property type="match status" value="1"/>
</dbReference>
<dbReference type="InterPro" id="IPR020559">
    <property type="entry name" value="PRibGlycinamide_synth_CS"/>
</dbReference>
<dbReference type="SUPFAM" id="SSF51246">
    <property type="entry name" value="Rudiment single hybrid motif"/>
    <property type="match status" value="1"/>
</dbReference>
<keyword evidence="8 14" id="KW-0658">Purine biosynthesis</keyword>
<dbReference type="SUPFAM" id="SSF56059">
    <property type="entry name" value="Glutathione synthetase ATP-binding domain-like"/>
    <property type="match status" value="1"/>
</dbReference>
<keyword evidence="7 15" id="KW-0547">Nucleotide-binding</keyword>
<evidence type="ECO:0000256" key="9">
    <source>
        <dbReference type="ARBA" id="ARBA00022840"/>
    </source>
</evidence>
<dbReference type="SMART" id="SM01210">
    <property type="entry name" value="GARS_C"/>
    <property type="match status" value="1"/>
</dbReference>
<dbReference type="GO" id="GO:0046872">
    <property type="term" value="F:metal ion binding"/>
    <property type="evidence" value="ECO:0007669"/>
    <property type="project" value="UniProtKB-KW"/>
</dbReference>
<evidence type="ECO:0000256" key="11">
    <source>
        <dbReference type="ARBA" id="ARBA00038345"/>
    </source>
</evidence>
<dbReference type="GO" id="GO:0009113">
    <property type="term" value="P:purine nucleobase biosynthetic process"/>
    <property type="evidence" value="ECO:0007669"/>
    <property type="project" value="InterPro"/>
</dbReference>
<comment type="caution">
    <text evidence="17">The sequence shown here is derived from an EMBL/GenBank/DDBJ whole genome shotgun (WGS) entry which is preliminary data.</text>
</comment>
<dbReference type="PANTHER" id="PTHR43472:SF1">
    <property type="entry name" value="PHOSPHORIBOSYLAMINE--GLYCINE LIGASE, CHLOROPLASTIC"/>
    <property type="match status" value="1"/>
</dbReference>
<dbReference type="PROSITE" id="PS00184">
    <property type="entry name" value="GARS"/>
    <property type="match status" value="1"/>
</dbReference>
<evidence type="ECO:0000256" key="7">
    <source>
        <dbReference type="ARBA" id="ARBA00022741"/>
    </source>
</evidence>
<dbReference type="Gene3D" id="3.40.50.20">
    <property type="match status" value="1"/>
</dbReference>
<evidence type="ECO:0000256" key="2">
    <source>
        <dbReference type="ARBA" id="ARBA00001946"/>
    </source>
</evidence>
<dbReference type="EMBL" id="LQYW01000067">
    <property type="protein sequence ID" value="KYD29122.1"/>
    <property type="molecule type" value="Genomic_DNA"/>
</dbReference>
<dbReference type="Proteomes" id="UP000075324">
    <property type="component" value="Unassembled WGS sequence"/>
</dbReference>
<evidence type="ECO:0000256" key="14">
    <source>
        <dbReference type="HAMAP-Rule" id="MF_00138"/>
    </source>
</evidence>